<dbReference type="InterPro" id="IPR018247">
    <property type="entry name" value="EF_Hand_1_Ca_BS"/>
</dbReference>
<dbReference type="SUPFAM" id="SSF47473">
    <property type="entry name" value="EF-hand"/>
    <property type="match status" value="1"/>
</dbReference>
<dbReference type="Pfam" id="PF13202">
    <property type="entry name" value="EF-hand_5"/>
    <property type="match status" value="1"/>
</dbReference>
<reference evidence="3 4" key="1">
    <citation type="journal article" date="2018" name="Nat. Genet.">
        <title>The Rosa genome provides new insights in the design of modern roses.</title>
        <authorList>
            <person name="Bendahmane M."/>
        </authorList>
    </citation>
    <scope>NUCLEOTIDE SEQUENCE [LARGE SCALE GENOMIC DNA]</scope>
    <source>
        <strain evidence="4">cv. Old Blush</strain>
    </source>
</reference>
<accession>A0A2P6Q0F9</accession>
<dbReference type="STRING" id="74649.A0A2P6Q0F9"/>
<dbReference type="CDD" id="cd00051">
    <property type="entry name" value="EFh"/>
    <property type="match status" value="1"/>
</dbReference>
<dbReference type="InterPro" id="IPR002048">
    <property type="entry name" value="EF_hand_dom"/>
</dbReference>
<dbReference type="GO" id="GO:0005509">
    <property type="term" value="F:calcium ion binding"/>
    <property type="evidence" value="ECO:0007669"/>
    <property type="project" value="InterPro"/>
</dbReference>
<evidence type="ECO:0000313" key="3">
    <source>
        <dbReference type="EMBL" id="PRQ27677.1"/>
    </source>
</evidence>
<dbReference type="Pfam" id="PF13405">
    <property type="entry name" value="EF-hand_6"/>
    <property type="match status" value="1"/>
</dbReference>
<organism evidence="3 4">
    <name type="scientific">Rosa chinensis</name>
    <name type="common">China rose</name>
    <dbReference type="NCBI Taxonomy" id="74649"/>
    <lineage>
        <taxon>Eukaryota</taxon>
        <taxon>Viridiplantae</taxon>
        <taxon>Streptophyta</taxon>
        <taxon>Embryophyta</taxon>
        <taxon>Tracheophyta</taxon>
        <taxon>Spermatophyta</taxon>
        <taxon>Magnoliopsida</taxon>
        <taxon>eudicotyledons</taxon>
        <taxon>Gunneridae</taxon>
        <taxon>Pentapetalae</taxon>
        <taxon>rosids</taxon>
        <taxon>fabids</taxon>
        <taxon>Rosales</taxon>
        <taxon>Rosaceae</taxon>
        <taxon>Rosoideae</taxon>
        <taxon>Rosoideae incertae sedis</taxon>
        <taxon>Rosa</taxon>
    </lineage>
</organism>
<dbReference type="Gramene" id="PRQ27677">
    <property type="protein sequence ID" value="PRQ27677"/>
    <property type="gene ID" value="RchiOBHm_Chr6g0307841"/>
</dbReference>
<feature type="domain" description="EF-hand" evidence="2">
    <location>
        <begin position="42"/>
        <end position="77"/>
    </location>
</feature>
<evidence type="ECO:0000259" key="2">
    <source>
        <dbReference type="PROSITE" id="PS50222"/>
    </source>
</evidence>
<protein>
    <submittedName>
        <fullName evidence="3">Putative EF-hand domain pair protein</fullName>
    </submittedName>
</protein>
<dbReference type="Proteomes" id="UP000238479">
    <property type="component" value="Chromosome 6"/>
</dbReference>
<dbReference type="AlphaFoldDB" id="A0A2P6Q0F9"/>
<dbReference type="SMART" id="SM00054">
    <property type="entry name" value="EFh"/>
    <property type="match status" value="2"/>
</dbReference>
<dbReference type="InterPro" id="IPR011992">
    <property type="entry name" value="EF-hand-dom_pair"/>
</dbReference>
<keyword evidence="1" id="KW-0106">Calcium</keyword>
<name>A0A2P6Q0F9_ROSCH</name>
<feature type="domain" description="EF-hand" evidence="2">
    <location>
        <begin position="82"/>
        <end position="113"/>
    </location>
</feature>
<dbReference type="PROSITE" id="PS00018">
    <property type="entry name" value="EF_HAND_1"/>
    <property type="match status" value="2"/>
</dbReference>
<gene>
    <name evidence="3" type="ORF">RchiOBHm_Chr6g0307841</name>
</gene>
<dbReference type="EMBL" id="PDCK01000044">
    <property type="protein sequence ID" value="PRQ27677.1"/>
    <property type="molecule type" value="Genomic_DNA"/>
</dbReference>
<proteinExistence type="predicted"/>
<comment type="caution">
    <text evidence="3">The sequence shown here is derived from an EMBL/GenBank/DDBJ whole genome shotgun (WGS) entry which is preliminary data.</text>
</comment>
<evidence type="ECO:0000313" key="4">
    <source>
        <dbReference type="Proteomes" id="UP000238479"/>
    </source>
</evidence>
<dbReference type="PROSITE" id="PS50222">
    <property type="entry name" value="EF_HAND_2"/>
    <property type="match status" value="2"/>
</dbReference>
<keyword evidence="4" id="KW-1185">Reference proteome</keyword>
<dbReference type="Gene3D" id="1.10.238.10">
    <property type="entry name" value="EF-hand"/>
    <property type="match status" value="1"/>
</dbReference>
<evidence type="ECO:0000256" key="1">
    <source>
        <dbReference type="ARBA" id="ARBA00022837"/>
    </source>
</evidence>
<sequence length="133" mass="15107">MVRDVDLPFSEQEIERCASFFVPGMTYCPEQKAIKKVPIHCISKEQVCDFFKRFDGNGDGKLCKEEIKAAFRKLGSRWSSYRARRALDHADSNGDGIISNEELDDLINYALDCGYKLLAPHICVCHKLLAPHI</sequence>